<reference evidence="2 3" key="1">
    <citation type="submission" date="2014-04" db="EMBL/GenBank/DDBJ databases">
        <authorList>
            <consortium name="DOE Joint Genome Institute"/>
            <person name="Kuo A."/>
            <person name="Kohler A."/>
            <person name="Costa M.D."/>
            <person name="Nagy L.G."/>
            <person name="Floudas D."/>
            <person name="Copeland A."/>
            <person name="Barry K.W."/>
            <person name="Cichocki N."/>
            <person name="Veneault-Fourrey C."/>
            <person name="LaButti K."/>
            <person name="Lindquist E.A."/>
            <person name="Lipzen A."/>
            <person name="Lundell T."/>
            <person name="Morin E."/>
            <person name="Murat C."/>
            <person name="Sun H."/>
            <person name="Tunlid A."/>
            <person name="Henrissat B."/>
            <person name="Grigoriev I.V."/>
            <person name="Hibbett D.S."/>
            <person name="Martin F."/>
            <person name="Nordberg H.P."/>
            <person name="Cantor M.N."/>
            <person name="Hua S.X."/>
        </authorList>
    </citation>
    <scope>NUCLEOTIDE SEQUENCE [LARGE SCALE GENOMIC DNA]</scope>
    <source>
        <strain evidence="2 3">441</strain>
    </source>
</reference>
<dbReference type="EMBL" id="KN833858">
    <property type="protein sequence ID" value="KIK16396.1"/>
    <property type="molecule type" value="Genomic_DNA"/>
</dbReference>
<reference evidence="3" key="2">
    <citation type="submission" date="2015-01" db="EMBL/GenBank/DDBJ databases">
        <title>Evolutionary Origins and Diversification of the Mycorrhizal Mutualists.</title>
        <authorList>
            <consortium name="DOE Joint Genome Institute"/>
            <consortium name="Mycorrhizal Genomics Consortium"/>
            <person name="Kohler A."/>
            <person name="Kuo A."/>
            <person name="Nagy L.G."/>
            <person name="Floudas D."/>
            <person name="Copeland A."/>
            <person name="Barry K.W."/>
            <person name="Cichocki N."/>
            <person name="Veneault-Fourrey C."/>
            <person name="LaButti K."/>
            <person name="Lindquist E.A."/>
            <person name="Lipzen A."/>
            <person name="Lundell T."/>
            <person name="Morin E."/>
            <person name="Murat C."/>
            <person name="Riley R."/>
            <person name="Ohm R."/>
            <person name="Sun H."/>
            <person name="Tunlid A."/>
            <person name="Henrissat B."/>
            <person name="Grigoriev I.V."/>
            <person name="Hibbett D.S."/>
            <person name="Martin F."/>
        </authorList>
    </citation>
    <scope>NUCLEOTIDE SEQUENCE [LARGE SCALE GENOMIC DNA]</scope>
    <source>
        <strain evidence="3">441</strain>
    </source>
</reference>
<dbReference type="Proteomes" id="UP000054018">
    <property type="component" value="Unassembled WGS sequence"/>
</dbReference>
<dbReference type="AlphaFoldDB" id="A0A0C9YI85"/>
<sequence length="55" mass="6159">MDPRRTYPLQNHNPSGSPRAPGRVPTNQDIRQRENDGRPRQPLPPPVVGNPRNPG</sequence>
<feature type="compositionally biased region" description="Basic and acidic residues" evidence="1">
    <location>
        <begin position="30"/>
        <end position="39"/>
    </location>
</feature>
<accession>A0A0C9YI85</accession>
<dbReference type="OrthoDB" id="10541277at2759"/>
<dbReference type="HOGENOM" id="CLU_3056106_0_0_1"/>
<proteinExistence type="predicted"/>
<name>A0A0C9YI85_9AGAM</name>
<keyword evidence="3" id="KW-1185">Reference proteome</keyword>
<evidence type="ECO:0000313" key="2">
    <source>
        <dbReference type="EMBL" id="KIK16396.1"/>
    </source>
</evidence>
<feature type="region of interest" description="Disordered" evidence="1">
    <location>
        <begin position="1"/>
        <end position="55"/>
    </location>
</feature>
<evidence type="ECO:0000256" key="1">
    <source>
        <dbReference type="SAM" id="MobiDB-lite"/>
    </source>
</evidence>
<organism evidence="2 3">
    <name type="scientific">Pisolithus microcarpus 441</name>
    <dbReference type="NCBI Taxonomy" id="765257"/>
    <lineage>
        <taxon>Eukaryota</taxon>
        <taxon>Fungi</taxon>
        <taxon>Dikarya</taxon>
        <taxon>Basidiomycota</taxon>
        <taxon>Agaricomycotina</taxon>
        <taxon>Agaricomycetes</taxon>
        <taxon>Agaricomycetidae</taxon>
        <taxon>Boletales</taxon>
        <taxon>Sclerodermatineae</taxon>
        <taxon>Pisolithaceae</taxon>
        <taxon>Pisolithus</taxon>
    </lineage>
</organism>
<feature type="non-terminal residue" evidence="2">
    <location>
        <position position="55"/>
    </location>
</feature>
<feature type="compositionally biased region" description="Pro residues" evidence="1">
    <location>
        <begin position="41"/>
        <end position="55"/>
    </location>
</feature>
<protein>
    <submittedName>
        <fullName evidence="2">Uncharacterized protein</fullName>
    </submittedName>
</protein>
<evidence type="ECO:0000313" key="3">
    <source>
        <dbReference type="Proteomes" id="UP000054018"/>
    </source>
</evidence>
<gene>
    <name evidence="2" type="ORF">PISMIDRAFT_686323</name>
</gene>